<comment type="catalytic activity">
    <reaction evidence="6">
        <text>chorismate + L-glutamine = anthranilate + pyruvate + L-glutamate + H(+)</text>
        <dbReference type="Rhea" id="RHEA:21732"/>
        <dbReference type="ChEBI" id="CHEBI:15361"/>
        <dbReference type="ChEBI" id="CHEBI:15378"/>
        <dbReference type="ChEBI" id="CHEBI:16567"/>
        <dbReference type="ChEBI" id="CHEBI:29748"/>
        <dbReference type="ChEBI" id="CHEBI:29985"/>
        <dbReference type="ChEBI" id="CHEBI:58359"/>
        <dbReference type="EC" id="4.1.3.27"/>
    </reaction>
</comment>
<evidence type="ECO:0000256" key="1">
    <source>
        <dbReference type="ARBA" id="ARBA00004873"/>
    </source>
</evidence>
<accession>A0A2U9IV83</accession>
<dbReference type="InterPro" id="IPR050472">
    <property type="entry name" value="Anth_synth/Amidotransfase"/>
</dbReference>
<keyword evidence="5" id="KW-0057">Aromatic amino acid biosynthesis</keyword>
<dbReference type="Proteomes" id="UP000247586">
    <property type="component" value="Chromosome"/>
</dbReference>
<dbReference type="STRING" id="1293036.GCA_001315825_00558"/>
<evidence type="ECO:0000256" key="6">
    <source>
        <dbReference type="ARBA" id="ARBA00047683"/>
    </source>
</evidence>
<dbReference type="PANTHER" id="PTHR43418:SF4">
    <property type="entry name" value="MULTIFUNCTIONAL TRYPTOPHAN BIOSYNTHESIS PROTEIN"/>
    <property type="match status" value="1"/>
</dbReference>
<dbReference type="PRINTS" id="PR00097">
    <property type="entry name" value="ANTSNTHASEII"/>
</dbReference>
<protein>
    <recommendedName>
        <fullName evidence="2">anthranilate synthase</fullName>
        <ecNumber evidence="2">4.1.3.27</ecNumber>
    </recommendedName>
</protein>
<dbReference type="PANTHER" id="PTHR43418">
    <property type="entry name" value="MULTIFUNCTIONAL TRYPTOPHAN BIOSYNTHESIS PROTEIN-RELATED"/>
    <property type="match status" value="1"/>
</dbReference>
<dbReference type="Gene3D" id="3.40.50.880">
    <property type="match status" value="1"/>
</dbReference>
<reference evidence="9" key="3">
    <citation type="submission" date="2020-03" db="EMBL/GenBank/DDBJ databases">
        <title>Sequencing and Assembly of Multiple Reported Metal-Biooxidizing Members of the Extremely Thermoacidophilic Archaeal Family Sulfolobaceae.</title>
        <authorList>
            <person name="Counts J.A."/>
            <person name="Kelly R.M."/>
        </authorList>
    </citation>
    <scope>NUCLEOTIDE SEQUENCE [LARGE SCALE GENOMIC DNA]</scope>
    <source>
        <strain evidence="9">HO1-1</strain>
    </source>
</reference>
<dbReference type="PRINTS" id="PR00099">
    <property type="entry name" value="CPSGATASE"/>
</dbReference>
<dbReference type="Pfam" id="PF00117">
    <property type="entry name" value="GATase"/>
    <property type="match status" value="1"/>
</dbReference>
<evidence type="ECO:0000256" key="5">
    <source>
        <dbReference type="ARBA" id="ARBA00023141"/>
    </source>
</evidence>
<evidence type="ECO:0000256" key="2">
    <source>
        <dbReference type="ARBA" id="ARBA00012266"/>
    </source>
</evidence>
<dbReference type="AlphaFoldDB" id="A0A2U9IV83"/>
<dbReference type="PROSITE" id="PS51273">
    <property type="entry name" value="GATASE_TYPE_1"/>
    <property type="match status" value="1"/>
</dbReference>
<keyword evidence="3" id="KW-0822">Tryptophan biosynthesis</keyword>
<keyword evidence="3" id="KW-0028">Amino-acid biosynthesis</keyword>
<dbReference type="GeneID" id="36835725"/>
<dbReference type="CDD" id="cd01743">
    <property type="entry name" value="GATase1_Anthranilate_Synthase"/>
    <property type="match status" value="1"/>
</dbReference>
<evidence type="ECO:0000256" key="4">
    <source>
        <dbReference type="ARBA" id="ARBA00022962"/>
    </source>
</evidence>
<keyword evidence="9" id="KW-1185">Reference proteome</keyword>
<dbReference type="KEGG" id="mhk:DFR87_10245"/>
<proteinExistence type="predicted"/>
<dbReference type="InterPro" id="IPR006221">
    <property type="entry name" value="TrpG/PapA_dom"/>
</dbReference>
<dbReference type="InterPro" id="IPR029062">
    <property type="entry name" value="Class_I_gatase-like"/>
</dbReference>
<comment type="pathway">
    <text evidence="1">Amino-acid biosynthesis; L-tryptophan biosynthesis; L-tryptophan from chorismate: step 1/5.</text>
</comment>
<name>A0A2U9IV83_9CREN</name>
<feature type="domain" description="Glutamine amidotransferase" evidence="7">
    <location>
        <begin position="5"/>
        <end position="190"/>
    </location>
</feature>
<evidence type="ECO:0000256" key="3">
    <source>
        <dbReference type="ARBA" id="ARBA00022822"/>
    </source>
</evidence>
<dbReference type="RefSeq" id="WP_110369475.1">
    <property type="nucleotide sequence ID" value="NZ_CP029287.2"/>
</dbReference>
<sequence length="192" mass="21258">MDITLIIDNYDSFVYNIAQNIGELGTYPIVVRNDEISVRGVERIRPDRIIISPGPGSPEKIEDVGIVPEVIRSLGKRIPILGICLGHQAIGYVFGSKIRRAKVIYHGKLSLIKAGDSPIYAGLPSEFKATRYHSLVVDNVGSPLVVDSVSKEDGEVMGLHHQEYRIFGVQFHPESVGTANGQKIFYNFLNRI</sequence>
<dbReference type="PRINTS" id="PR00096">
    <property type="entry name" value="GATASE"/>
</dbReference>
<dbReference type="InterPro" id="IPR017926">
    <property type="entry name" value="GATASE"/>
</dbReference>
<dbReference type="OrthoDB" id="3321at2157"/>
<gene>
    <name evidence="8" type="ORF">DFR87_10245</name>
</gene>
<dbReference type="EC" id="4.1.3.27" evidence="2"/>
<dbReference type="NCBIfam" id="TIGR00566">
    <property type="entry name" value="trpG_papA"/>
    <property type="match status" value="1"/>
</dbReference>
<organism evidence="8 9">
    <name type="scientific">Metallosphaera hakonensis JCM 8857 = DSM 7519</name>
    <dbReference type="NCBI Taxonomy" id="1293036"/>
    <lineage>
        <taxon>Archaea</taxon>
        <taxon>Thermoproteota</taxon>
        <taxon>Thermoprotei</taxon>
        <taxon>Sulfolobales</taxon>
        <taxon>Sulfolobaceae</taxon>
        <taxon>Metallosphaera</taxon>
    </lineage>
</organism>
<dbReference type="FunFam" id="3.40.50.880:FF:000003">
    <property type="entry name" value="Anthranilate synthase component II"/>
    <property type="match status" value="1"/>
</dbReference>
<evidence type="ECO:0000259" key="7">
    <source>
        <dbReference type="Pfam" id="PF00117"/>
    </source>
</evidence>
<dbReference type="EMBL" id="CP029287">
    <property type="protein sequence ID" value="AWS00001.1"/>
    <property type="molecule type" value="Genomic_DNA"/>
</dbReference>
<evidence type="ECO:0000313" key="9">
    <source>
        <dbReference type="Proteomes" id="UP000247586"/>
    </source>
</evidence>
<reference evidence="9" key="2">
    <citation type="submission" date="2020-03" db="EMBL/GenBank/DDBJ databases">
        <title>Complete Genome Sequences of Extremely Thermoacidophilic, Metal-Mobilizing Type-Strain Members of the Archaeal Family Sulfolobaceae: Acidianus brierleyi DSM-1651T, Acidianus sulfidivorans DSM-18786T, Metallosphaera hakonensis DSM-7519T, and Metallosphaera prunae DSM-10039T.</title>
        <authorList>
            <person name="Counts J.A."/>
            <person name="Kelly R.M."/>
        </authorList>
    </citation>
    <scope>NUCLEOTIDE SEQUENCE [LARGE SCALE GENOMIC DNA]</scope>
    <source>
        <strain evidence="9">HO1-1</strain>
    </source>
</reference>
<dbReference type="GO" id="GO:0000162">
    <property type="term" value="P:L-tryptophan biosynthetic process"/>
    <property type="evidence" value="ECO:0007669"/>
    <property type="project" value="UniProtKB-KW"/>
</dbReference>
<dbReference type="GO" id="GO:0005829">
    <property type="term" value="C:cytosol"/>
    <property type="evidence" value="ECO:0007669"/>
    <property type="project" value="TreeGrafter"/>
</dbReference>
<evidence type="ECO:0000313" key="8">
    <source>
        <dbReference type="EMBL" id="AWS00001.1"/>
    </source>
</evidence>
<dbReference type="SUPFAM" id="SSF52317">
    <property type="entry name" value="Class I glutamine amidotransferase-like"/>
    <property type="match status" value="1"/>
</dbReference>
<keyword evidence="4" id="KW-0315">Glutamine amidotransferase</keyword>
<reference evidence="8 9" key="1">
    <citation type="submission" date="2018-05" db="EMBL/GenBank/DDBJ databases">
        <title>Complete Genome Sequences of Extremely Thermoacidophilic, Metal-Mobilizing Type-Strain Members of the Archaeal Family Sulfolobaceae: Acidianus brierleyi DSM-1651T, Acidianus sulfidivorans DSM-18786T, Metallosphaera hakonensis DSM-7519T, and Metallosphaera prunae DSM-10039T.</title>
        <authorList>
            <person name="Counts J.A."/>
            <person name="Kelly R.M."/>
        </authorList>
    </citation>
    <scope>NUCLEOTIDE SEQUENCE [LARGE SCALE GENOMIC DNA]</scope>
    <source>
        <strain evidence="8 9">HO1-1</strain>
    </source>
</reference>
<dbReference type="GO" id="GO:0004049">
    <property type="term" value="F:anthranilate synthase activity"/>
    <property type="evidence" value="ECO:0007669"/>
    <property type="project" value="UniProtKB-EC"/>
</dbReference>